<evidence type="ECO:0000256" key="7">
    <source>
        <dbReference type="ARBA" id="ARBA00048905"/>
    </source>
</evidence>
<organism evidence="11 12">
    <name type="scientific">Agrilus planipennis</name>
    <name type="common">Emerald ash borer</name>
    <name type="synonym">Agrilus marcopoli</name>
    <dbReference type="NCBI Taxonomy" id="224129"/>
    <lineage>
        <taxon>Eukaryota</taxon>
        <taxon>Metazoa</taxon>
        <taxon>Ecdysozoa</taxon>
        <taxon>Arthropoda</taxon>
        <taxon>Hexapoda</taxon>
        <taxon>Insecta</taxon>
        <taxon>Pterygota</taxon>
        <taxon>Neoptera</taxon>
        <taxon>Endopterygota</taxon>
        <taxon>Coleoptera</taxon>
        <taxon>Polyphaga</taxon>
        <taxon>Elateriformia</taxon>
        <taxon>Buprestoidea</taxon>
        <taxon>Buprestidae</taxon>
        <taxon>Agrilinae</taxon>
        <taxon>Agrilus</taxon>
    </lineage>
</organism>
<evidence type="ECO:0000256" key="4">
    <source>
        <dbReference type="ARBA" id="ARBA00022833"/>
    </source>
</evidence>
<dbReference type="InterPro" id="IPR029035">
    <property type="entry name" value="DHS-like_NAD/FAD-binding_dom"/>
</dbReference>
<feature type="binding site" evidence="8">
    <location>
        <position position="204"/>
    </location>
    <ligand>
        <name>Zn(2+)</name>
        <dbReference type="ChEBI" id="CHEBI:29105"/>
    </ligand>
</feature>
<evidence type="ECO:0000313" key="12">
    <source>
        <dbReference type="RefSeq" id="XP_025829160.1"/>
    </source>
</evidence>
<dbReference type="GeneID" id="108736411"/>
<dbReference type="InterPro" id="IPR026590">
    <property type="entry name" value="Ssirtuin_cat_dom"/>
</dbReference>
<feature type="compositionally biased region" description="Basic and acidic residues" evidence="9">
    <location>
        <begin position="416"/>
        <end position="427"/>
    </location>
</feature>
<dbReference type="Proteomes" id="UP000192223">
    <property type="component" value="Unplaced"/>
</dbReference>
<keyword evidence="5" id="KW-0520">NAD</keyword>
<feature type="binding site" evidence="8">
    <location>
        <position position="183"/>
    </location>
    <ligand>
        <name>Zn(2+)</name>
        <dbReference type="ChEBI" id="CHEBI:29105"/>
    </ligand>
</feature>
<keyword evidence="2" id="KW-0808">Transferase</keyword>
<feature type="active site" description="Proton acceptor" evidence="8">
    <location>
        <position position="172"/>
    </location>
</feature>
<evidence type="ECO:0000256" key="9">
    <source>
        <dbReference type="SAM" id="MobiDB-lite"/>
    </source>
</evidence>
<gene>
    <name evidence="12" type="primary">LOC108736411</name>
</gene>
<keyword evidence="3 8" id="KW-0479">Metal-binding</keyword>
<dbReference type="InterPro" id="IPR026591">
    <property type="entry name" value="Sirtuin_cat_small_dom_sf"/>
</dbReference>
<dbReference type="FunCoup" id="A0A7F5QVP4">
    <property type="interactions" value="1951"/>
</dbReference>
<dbReference type="OrthoDB" id="420264at2759"/>
<dbReference type="Gene3D" id="3.40.50.1220">
    <property type="entry name" value="TPP-binding domain"/>
    <property type="match status" value="1"/>
</dbReference>
<name>A0A7F5QVP4_AGRPL</name>
<evidence type="ECO:0000256" key="2">
    <source>
        <dbReference type="ARBA" id="ARBA00022679"/>
    </source>
</evidence>
<protein>
    <submittedName>
        <fullName evidence="12">NAD-dependent protein deacetylase sirtuin-2 isoform X1</fullName>
    </submittedName>
</protein>
<dbReference type="Gene3D" id="3.30.1600.10">
    <property type="entry name" value="SIR2/SIRT2 'Small Domain"/>
    <property type="match status" value="1"/>
</dbReference>
<comment type="catalytic activity">
    <reaction evidence="7">
        <text>N(6)-tetradecanoyl-L-lysyl-[protein] + NAD(+) + H2O = 2''-O-tetradecanoyl-ADP-D-ribose + nicotinamide + L-lysyl-[protein]</text>
        <dbReference type="Rhea" id="RHEA:70567"/>
        <dbReference type="Rhea" id="RHEA-COMP:9752"/>
        <dbReference type="Rhea" id="RHEA-COMP:15437"/>
        <dbReference type="ChEBI" id="CHEBI:15377"/>
        <dbReference type="ChEBI" id="CHEBI:17154"/>
        <dbReference type="ChEBI" id="CHEBI:29969"/>
        <dbReference type="ChEBI" id="CHEBI:57540"/>
        <dbReference type="ChEBI" id="CHEBI:141129"/>
        <dbReference type="ChEBI" id="CHEBI:189674"/>
    </reaction>
    <physiologicalReaction direction="left-to-right" evidence="7">
        <dbReference type="Rhea" id="RHEA:70568"/>
    </physiologicalReaction>
</comment>
<comment type="cofactor">
    <cofactor evidence="1">
        <name>Zn(2+)</name>
        <dbReference type="ChEBI" id="CHEBI:29105"/>
    </cofactor>
</comment>
<dbReference type="GO" id="GO:0005634">
    <property type="term" value="C:nucleus"/>
    <property type="evidence" value="ECO:0007669"/>
    <property type="project" value="TreeGrafter"/>
</dbReference>
<sequence>MTSHSSNSSEGSRSDNSDLNAITRYIAEKFGLVDKEEREKPKILDDVSFDGLINHIKSKDVTKIITMAGAGISTSAGIPDFRSPGSGLYDNLQKYELPHPQAIFELDFFFDNPKPFFVLAKELYPGSFKPTPCHYFIRLLAEKGKLLRHYTQNIDTLERVAGIPDEKLVEAHGTFHTGHCVLCRKEYTQNWIKEKIFNDEIPICTACPGIVKPDIVFFGENLPDKFHHCIQKDFKQCDLLIILGSSLVVQPFASLVDRVPHTCPRLLINREKVGQTSGIMSMFGFGGGLEFDNPDNSRDIAWLGDCDEGCILLAEKLGFGEELKKLISEEHARIDHENLGGQENKKAKEPIDIKATEENLTEITDVKEEINEIEVTNVKKEININETTNVQKELTVIKTTNTKEKNIAEFTNTKGNKQDIVKGECSKRKSPKKPISPGVTVKHSQKQKELEKP</sequence>
<dbReference type="InterPro" id="IPR050134">
    <property type="entry name" value="NAD-dep_sirtuin_deacylases"/>
</dbReference>
<dbReference type="RefSeq" id="XP_025829160.1">
    <property type="nucleotide sequence ID" value="XM_025973375.1"/>
</dbReference>
<dbReference type="GO" id="GO:0046872">
    <property type="term" value="F:metal ion binding"/>
    <property type="evidence" value="ECO:0007669"/>
    <property type="project" value="UniProtKB-KW"/>
</dbReference>
<dbReference type="PANTHER" id="PTHR11085:SF6">
    <property type="entry name" value="NAD-DEPENDENT PROTEIN DEACETYLASE SIRTUIN-2"/>
    <property type="match status" value="1"/>
</dbReference>
<dbReference type="SUPFAM" id="SSF52467">
    <property type="entry name" value="DHS-like NAD/FAD-binding domain"/>
    <property type="match status" value="1"/>
</dbReference>
<feature type="binding site" evidence="8">
    <location>
        <position position="180"/>
    </location>
    <ligand>
        <name>Zn(2+)</name>
        <dbReference type="ChEBI" id="CHEBI:29105"/>
    </ligand>
</feature>
<dbReference type="InterPro" id="IPR003000">
    <property type="entry name" value="Sirtuin"/>
</dbReference>
<evidence type="ECO:0000256" key="3">
    <source>
        <dbReference type="ARBA" id="ARBA00022723"/>
    </source>
</evidence>
<keyword evidence="11" id="KW-1185">Reference proteome</keyword>
<evidence type="ECO:0000256" key="5">
    <source>
        <dbReference type="ARBA" id="ARBA00023027"/>
    </source>
</evidence>
<dbReference type="CDD" id="cd01408">
    <property type="entry name" value="SIRT1"/>
    <property type="match status" value="1"/>
</dbReference>
<evidence type="ECO:0000256" key="8">
    <source>
        <dbReference type="PROSITE-ProRule" id="PRU00236"/>
    </source>
</evidence>
<dbReference type="AlphaFoldDB" id="A0A7F5QVP4"/>
<comment type="catalytic activity">
    <reaction evidence="6">
        <text>N(6)-hexadecanoyl-L-lysyl-[protein] + NAD(+) + H2O = 2''-O-hexadecanoyl-ADP-D-ribose + nicotinamide + L-lysyl-[protein]</text>
        <dbReference type="Rhea" id="RHEA:70563"/>
        <dbReference type="Rhea" id="RHEA-COMP:9752"/>
        <dbReference type="Rhea" id="RHEA-COMP:14175"/>
        <dbReference type="ChEBI" id="CHEBI:15377"/>
        <dbReference type="ChEBI" id="CHEBI:17154"/>
        <dbReference type="ChEBI" id="CHEBI:29969"/>
        <dbReference type="ChEBI" id="CHEBI:57540"/>
        <dbReference type="ChEBI" id="CHEBI:138936"/>
        <dbReference type="ChEBI" id="CHEBI:189673"/>
    </reaction>
    <physiologicalReaction direction="left-to-right" evidence="6">
        <dbReference type="Rhea" id="RHEA:70564"/>
    </physiologicalReaction>
</comment>
<feature type="binding site" evidence="8">
    <location>
        <position position="207"/>
    </location>
    <ligand>
        <name>Zn(2+)</name>
        <dbReference type="ChEBI" id="CHEBI:29105"/>
    </ligand>
</feature>
<evidence type="ECO:0000256" key="1">
    <source>
        <dbReference type="ARBA" id="ARBA00001947"/>
    </source>
</evidence>
<dbReference type="PROSITE" id="PS50305">
    <property type="entry name" value="SIRTUIN"/>
    <property type="match status" value="1"/>
</dbReference>
<dbReference type="GO" id="GO:0070403">
    <property type="term" value="F:NAD+ binding"/>
    <property type="evidence" value="ECO:0007669"/>
    <property type="project" value="InterPro"/>
</dbReference>
<proteinExistence type="predicted"/>
<evidence type="ECO:0000259" key="10">
    <source>
        <dbReference type="PROSITE" id="PS50305"/>
    </source>
</evidence>
<evidence type="ECO:0000313" key="11">
    <source>
        <dbReference type="Proteomes" id="UP000192223"/>
    </source>
</evidence>
<evidence type="ECO:0000256" key="6">
    <source>
        <dbReference type="ARBA" id="ARBA00048378"/>
    </source>
</evidence>
<keyword evidence="4 8" id="KW-0862">Zinc</keyword>
<feature type="region of interest" description="Disordered" evidence="9">
    <location>
        <begin position="413"/>
        <end position="453"/>
    </location>
</feature>
<dbReference type="GO" id="GO:0017136">
    <property type="term" value="F:histone deacetylase activity, NAD-dependent"/>
    <property type="evidence" value="ECO:0007669"/>
    <property type="project" value="TreeGrafter"/>
</dbReference>
<dbReference type="Pfam" id="PF02146">
    <property type="entry name" value="SIR2"/>
    <property type="match status" value="1"/>
</dbReference>
<dbReference type="InParanoid" id="A0A7F5QVP4"/>
<feature type="domain" description="Deacetylase sirtuin-type" evidence="10">
    <location>
        <begin position="42"/>
        <end position="320"/>
    </location>
</feature>
<reference evidence="12" key="1">
    <citation type="submission" date="2025-08" db="UniProtKB">
        <authorList>
            <consortium name="RefSeq"/>
        </authorList>
    </citation>
    <scope>IDENTIFICATION</scope>
    <source>
        <tissue evidence="12">Entire body</tissue>
    </source>
</reference>
<dbReference type="PANTHER" id="PTHR11085">
    <property type="entry name" value="NAD-DEPENDENT PROTEIN DEACYLASE SIRTUIN-5, MITOCHONDRIAL-RELATED"/>
    <property type="match status" value="1"/>
</dbReference>
<accession>A0A7F5QVP4</accession>